<evidence type="ECO:0000256" key="2">
    <source>
        <dbReference type="ARBA" id="ARBA00004202"/>
    </source>
</evidence>
<dbReference type="InterPro" id="IPR000131">
    <property type="entry name" value="ATP_synth_F1_gsu"/>
</dbReference>
<keyword evidence="10 11" id="KW-0066">ATP synthesis</keyword>
<dbReference type="GO" id="GO:0042777">
    <property type="term" value="P:proton motive force-driven plasma membrane ATP synthesis"/>
    <property type="evidence" value="ECO:0007669"/>
    <property type="project" value="UniProtKB-UniRule"/>
</dbReference>
<evidence type="ECO:0000256" key="6">
    <source>
        <dbReference type="ARBA" id="ARBA00022781"/>
    </source>
</evidence>
<evidence type="ECO:0000256" key="11">
    <source>
        <dbReference type="HAMAP-Rule" id="MF_00815"/>
    </source>
</evidence>
<protein>
    <recommendedName>
        <fullName evidence="11">ATP synthase gamma chain</fullName>
    </recommendedName>
    <alternativeName>
        <fullName evidence="11">ATP synthase F1 sector gamma subunit</fullName>
    </alternativeName>
    <alternativeName>
        <fullName evidence="11">F-ATPase gamma subunit</fullName>
    </alternativeName>
</protein>
<dbReference type="AlphaFoldDB" id="A0A521D646"/>
<dbReference type="Gene3D" id="1.10.287.80">
    <property type="entry name" value="ATP synthase, gamma subunit, helix hairpin domain"/>
    <property type="match status" value="2"/>
</dbReference>
<dbReference type="Pfam" id="PF00231">
    <property type="entry name" value="ATP-synt"/>
    <property type="match status" value="1"/>
</dbReference>
<keyword evidence="13" id="KW-1185">Reference proteome</keyword>
<dbReference type="InterPro" id="IPR035968">
    <property type="entry name" value="ATP_synth_F1_ATPase_gsu"/>
</dbReference>
<reference evidence="12 13" key="1">
    <citation type="submission" date="2017-05" db="EMBL/GenBank/DDBJ databases">
        <authorList>
            <person name="Varghese N."/>
            <person name="Submissions S."/>
        </authorList>
    </citation>
    <scope>NUCLEOTIDE SEQUENCE [LARGE SCALE GENOMIC DNA]</scope>
    <source>
        <strain evidence="12 13">DSM 45474</strain>
    </source>
</reference>
<dbReference type="SUPFAM" id="SSF52943">
    <property type="entry name" value="ATP synthase (F1-ATPase), gamma subunit"/>
    <property type="match status" value="1"/>
</dbReference>
<gene>
    <name evidence="11" type="primary">atpG</name>
    <name evidence="12" type="ORF">SAMN06264849_105154</name>
</gene>
<sequence length="290" mass="32082">MAESMRDIKRRINSFQNMKQITKAFEMVSAAKLRRAQEQVESGRPYASKIREVIASVAAGTQGVQHPMLTSRTVKKTGYLVITSDRGLAGGFNGNLLRTLVKTVADRHQSKDEYVIFVIGRKGLEFLKRRDYPVIGEVTGLSDSPKFSDIKQIASQAVGMYADEAYDELVLLYNEFINPVTQRPVEHRLLPLVDLKGKKGDEGAKTFYEYEPTAEEVLAELLPRYAETLIYSALLESKASEHGARMSAMGSATDNASDLIGNLTLQYNRARQAAITQELAEIVGGASAQE</sequence>
<dbReference type="RefSeq" id="WP_142505479.1">
    <property type="nucleotide sequence ID" value="NZ_FXTI01000005.1"/>
</dbReference>
<dbReference type="GO" id="GO:0045259">
    <property type="term" value="C:proton-transporting ATP synthase complex"/>
    <property type="evidence" value="ECO:0007669"/>
    <property type="project" value="UniProtKB-KW"/>
</dbReference>
<dbReference type="CDD" id="cd12151">
    <property type="entry name" value="F1-ATPase_gamma"/>
    <property type="match status" value="1"/>
</dbReference>
<evidence type="ECO:0000256" key="8">
    <source>
        <dbReference type="ARBA" id="ARBA00023136"/>
    </source>
</evidence>
<keyword evidence="6 11" id="KW-0375">Hydrogen ion transport</keyword>
<accession>A0A521D646</accession>
<dbReference type="PANTHER" id="PTHR11693">
    <property type="entry name" value="ATP SYNTHASE GAMMA CHAIN"/>
    <property type="match status" value="1"/>
</dbReference>
<keyword evidence="9 11" id="KW-0139">CF(1)</keyword>
<evidence type="ECO:0000256" key="3">
    <source>
        <dbReference type="ARBA" id="ARBA00007681"/>
    </source>
</evidence>
<dbReference type="InterPro" id="IPR023632">
    <property type="entry name" value="ATP_synth_F1_gsu_CS"/>
</dbReference>
<dbReference type="Gene3D" id="3.40.1380.10">
    <property type="match status" value="1"/>
</dbReference>
<comment type="similarity">
    <text evidence="3 11">Belongs to the ATPase gamma chain family.</text>
</comment>
<evidence type="ECO:0000313" key="13">
    <source>
        <dbReference type="Proteomes" id="UP000315636"/>
    </source>
</evidence>
<dbReference type="HAMAP" id="MF_00815">
    <property type="entry name" value="ATP_synth_gamma_bact"/>
    <property type="match status" value="1"/>
</dbReference>
<keyword evidence="5 11" id="KW-1003">Cell membrane</keyword>
<evidence type="ECO:0000256" key="10">
    <source>
        <dbReference type="ARBA" id="ARBA00023310"/>
    </source>
</evidence>
<keyword evidence="4 11" id="KW-0813">Transport</keyword>
<evidence type="ECO:0000256" key="1">
    <source>
        <dbReference type="ARBA" id="ARBA00003456"/>
    </source>
</evidence>
<comment type="function">
    <text evidence="1 11">Produces ATP from ADP in the presence of a proton gradient across the membrane. The gamma chain is believed to be important in regulating ATPase activity and the flow of protons through the CF(0) complex.</text>
</comment>
<dbReference type="Proteomes" id="UP000315636">
    <property type="component" value="Unassembled WGS sequence"/>
</dbReference>
<proteinExistence type="inferred from homology"/>
<dbReference type="GO" id="GO:0005886">
    <property type="term" value="C:plasma membrane"/>
    <property type="evidence" value="ECO:0007669"/>
    <property type="project" value="UniProtKB-SubCell"/>
</dbReference>
<dbReference type="PROSITE" id="PS00153">
    <property type="entry name" value="ATPASE_GAMMA"/>
    <property type="match status" value="1"/>
</dbReference>
<organism evidence="12 13">
    <name type="scientific">Melghirimyces algeriensis</name>
    <dbReference type="NCBI Taxonomy" id="910412"/>
    <lineage>
        <taxon>Bacteria</taxon>
        <taxon>Bacillati</taxon>
        <taxon>Bacillota</taxon>
        <taxon>Bacilli</taxon>
        <taxon>Bacillales</taxon>
        <taxon>Thermoactinomycetaceae</taxon>
        <taxon>Melghirimyces</taxon>
    </lineage>
</organism>
<comment type="subcellular location">
    <subcellularLocation>
        <location evidence="2 11">Cell membrane</location>
        <topology evidence="2 11">Peripheral membrane protein</topology>
    </subcellularLocation>
</comment>
<dbReference type="OrthoDB" id="9812769at2"/>
<dbReference type="PRINTS" id="PR00126">
    <property type="entry name" value="ATPASEGAMMA"/>
</dbReference>
<dbReference type="PANTHER" id="PTHR11693:SF22">
    <property type="entry name" value="ATP SYNTHASE SUBUNIT GAMMA, MITOCHONDRIAL"/>
    <property type="match status" value="1"/>
</dbReference>
<keyword evidence="8 11" id="KW-0472">Membrane</keyword>
<comment type="subunit">
    <text evidence="11">F-type ATPases have 2 components, CF(1) - the catalytic core - and CF(0) - the membrane proton channel. CF(1) has five subunits: alpha(3), beta(3), gamma(1), delta(1), epsilon(1). CF(0) has three main subunits: a, b and c.</text>
</comment>
<evidence type="ECO:0000256" key="7">
    <source>
        <dbReference type="ARBA" id="ARBA00023065"/>
    </source>
</evidence>
<evidence type="ECO:0000256" key="4">
    <source>
        <dbReference type="ARBA" id="ARBA00022448"/>
    </source>
</evidence>
<evidence type="ECO:0000313" key="12">
    <source>
        <dbReference type="EMBL" id="SMO67186.1"/>
    </source>
</evidence>
<dbReference type="GO" id="GO:0046933">
    <property type="term" value="F:proton-transporting ATP synthase activity, rotational mechanism"/>
    <property type="evidence" value="ECO:0007669"/>
    <property type="project" value="UniProtKB-UniRule"/>
</dbReference>
<evidence type="ECO:0000256" key="5">
    <source>
        <dbReference type="ARBA" id="ARBA00022475"/>
    </source>
</evidence>
<dbReference type="EMBL" id="FXTI01000005">
    <property type="protein sequence ID" value="SMO67186.1"/>
    <property type="molecule type" value="Genomic_DNA"/>
</dbReference>
<keyword evidence="7 11" id="KW-0406">Ion transport</keyword>
<name>A0A521D646_9BACL</name>
<dbReference type="GO" id="GO:0005524">
    <property type="term" value="F:ATP binding"/>
    <property type="evidence" value="ECO:0007669"/>
    <property type="project" value="UniProtKB-UniRule"/>
</dbReference>
<dbReference type="FunFam" id="3.40.1380.10:FF:000002">
    <property type="entry name" value="ATP synthase gamma chain"/>
    <property type="match status" value="1"/>
</dbReference>
<dbReference type="NCBIfam" id="TIGR01146">
    <property type="entry name" value="ATPsyn_F1gamma"/>
    <property type="match status" value="1"/>
</dbReference>
<evidence type="ECO:0000256" key="9">
    <source>
        <dbReference type="ARBA" id="ARBA00023196"/>
    </source>
</evidence>